<evidence type="ECO:0000313" key="1">
    <source>
        <dbReference type="EMBL" id="KAJ8894400.1"/>
    </source>
</evidence>
<dbReference type="InterPro" id="IPR012337">
    <property type="entry name" value="RNaseH-like_sf"/>
</dbReference>
<accession>A0ABQ9IDW2</accession>
<keyword evidence="2" id="KW-1185">Reference proteome</keyword>
<evidence type="ECO:0008006" key="3">
    <source>
        <dbReference type="Google" id="ProtNLM"/>
    </source>
</evidence>
<name>A0ABQ9IDW2_9NEOP</name>
<organism evidence="1 2">
    <name type="scientific">Dryococelus australis</name>
    <dbReference type="NCBI Taxonomy" id="614101"/>
    <lineage>
        <taxon>Eukaryota</taxon>
        <taxon>Metazoa</taxon>
        <taxon>Ecdysozoa</taxon>
        <taxon>Arthropoda</taxon>
        <taxon>Hexapoda</taxon>
        <taxon>Insecta</taxon>
        <taxon>Pterygota</taxon>
        <taxon>Neoptera</taxon>
        <taxon>Polyneoptera</taxon>
        <taxon>Phasmatodea</taxon>
        <taxon>Verophasmatodea</taxon>
        <taxon>Anareolatae</taxon>
        <taxon>Phasmatidae</taxon>
        <taxon>Eurycanthinae</taxon>
        <taxon>Dryococelus</taxon>
    </lineage>
</organism>
<gene>
    <name evidence="1" type="ORF">PR048_007051</name>
</gene>
<dbReference type="PANTHER" id="PTHR45749">
    <property type="match status" value="1"/>
</dbReference>
<proteinExistence type="predicted"/>
<evidence type="ECO:0000313" key="2">
    <source>
        <dbReference type="Proteomes" id="UP001159363"/>
    </source>
</evidence>
<dbReference type="PANTHER" id="PTHR45749:SF28">
    <property type="entry name" value="ZINC FINGER MYM-TYPE PROTEIN 1-LIKE-RELATED"/>
    <property type="match status" value="1"/>
</dbReference>
<protein>
    <recommendedName>
        <fullName evidence="3">DUF4371 domain-containing protein</fullName>
    </recommendedName>
</protein>
<dbReference type="SUPFAM" id="SSF53098">
    <property type="entry name" value="Ribonuclease H-like"/>
    <property type="match status" value="1"/>
</dbReference>
<dbReference type="Proteomes" id="UP001159363">
    <property type="component" value="Chromosome 2"/>
</dbReference>
<comment type="caution">
    <text evidence="1">The sequence shown here is derived from an EMBL/GenBank/DDBJ whole genome shotgun (WGS) entry which is preliminary data.</text>
</comment>
<reference evidence="1 2" key="1">
    <citation type="submission" date="2023-02" db="EMBL/GenBank/DDBJ databases">
        <title>LHISI_Scaffold_Assembly.</title>
        <authorList>
            <person name="Stuart O.P."/>
            <person name="Cleave R."/>
            <person name="Magrath M.J.L."/>
            <person name="Mikheyev A.S."/>
        </authorList>
    </citation>
    <scope>NUCLEOTIDE SEQUENCE [LARGE SCALE GENOMIC DNA]</scope>
    <source>
        <strain evidence="1">Daus_M_001</strain>
        <tissue evidence="1">Leg muscle</tissue>
    </source>
</reference>
<dbReference type="EMBL" id="JARBHB010000002">
    <property type="protein sequence ID" value="KAJ8894400.1"/>
    <property type="molecule type" value="Genomic_DNA"/>
</dbReference>
<sequence>MFYVVCDDTRDISGVEQLSRCIRWVDDNLEPHGSFIGLRSTSTSGEVIASIIADVLTRVHLPFSMLRGQSYDGAPNMSGSKQGVQSIVEEKPPLAIFVHCGAHCINLITKECCDDFVTRNAMHWTHELDVLLCKSIKQN</sequence>